<dbReference type="Proteomes" id="UP001589575">
    <property type="component" value="Unassembled WGS sequence"/>
</dbReference>
<evidence type="ECO:0000313" key="2">
    <source>
        <dbReference type="Proteomes" id="UP001589575"/>
    </source>
</evidence>
<proteinExistence type="predicted"/>
<comment type="caution">
    <text evidence="1">The sequence shown here is derived from an EMBL/GenBank/DDBJ whole genome shotgun (WGS) entry which is preliminary data.</text>
</comment>
<name>A0ABV5G4U3_9MICC</name>
<keyword evidence="2" id="KW-1185">Reference proteome</keyword>
<gene>
    <name evidence="1" type="ORF">ACFFX0_23230</name>
</gene>
<dbReference type="EMBL" id="JBHMFI010000001">
    <property type="protein sequence ID" value="MFB9073947.1"/>
    <property type="molecule type" value="Genomic_DNA"/>
</dbReference>
<reference evidence="1 2" key="1">
    <citation type="submission" date="2024-09" db="EMBL/GenBank/DDBJ databases">
        <authorList>
            <person name="Sun Q."/>
            <person name="Mori K."/>
        </authorList>
    </citation>
    <scope>NUCLEOTIDE SEQUENCE [LARGE SCALE GENOMIC DNA]</scope>
    <source>
        <strain evidence="1 2">CCM 7609</strain>
    </source>
</reference>
<organism evidence="1 2">
    <name type="scientific">Citricoccus parietis</name>
    <dbReference type="NCBI Taxonomy" id="592307"/>
    <lineage>
        <taxon>Bacteria</taxon>
        <taxon>Bacillati</taxon>
        <taxon>Actinomycetota</taxon>
        <taxon>Actinomycetes</taxon>
        <taxon>Micrococcales</taxon>
        <taxon>Micrococcaceae</taxon>
        <taxon>Citricoccus</taxon>
    </lineage>
</organism>
<sequence length="65" mass="7065">MRRHSPWATTARPATANRMPIHWATSGVWRSSGAYMPPLSPGWQPTGARYVRGYVPGGRCGGISP</sequence>
<protein>
    <submittedName>
        <fullName evidence="1">Uncharacterized protein</fullName>
    </submittedName>
</protein>
<accession>A0ABV5G4U3</accession>
<evidence type="ECO:0000313" key="1">
    <source>
        <dbReference type="EMBL" id="MFB9073947.1"/>
    </source>
</evidence>